<dbReference type="InterPro" id="IPR006260">
    <property type="entry name" value="TonB/TolA_C"/>
</dbReference>
<evidence type="ECO:0000256" key="4">
    <source>
        <dbReference type="ARBA" id="ARBA00022475"/>
    </source>
</evidence>
<evidence type="ECO:0000256" key="7">
    <source>
        <dbReference type="ARBA" id="ARBA00022927"/>
    </source>
</evidence>
<name>A0ABW3F3Q0_9PROT</name>
<dbReference type="Proteomes" id="UP001597128">
    <property type="component" value="Unassembled WGS sequence"/>
</dbReference>
<evidence type="ECO:0000256" key="11">
    <source>
        <dbReference type="SAM" id="Phobius"/>
    </source>
</evidence>
<protein>
    <submittedName>
        <fullName evidence="13">Energy transducer TonB</fullName>
    </submittedName>
</protein>
<dbReference type="PROSITE" id="PS52015">
    <property type="entry name" value="TONB_CTD"/>
    <property type="match status" value="1"/>
</dbReference>
<evidence type="ECO:0000256" key="2">
    <source>
        <dbReference type="ARBA" id="ARBA00006555"/>
    </source>
</evidence>
<dbReference type="RefSeq" id="WP_379055373.1">
    <property type="nucleotide sequence ID" value="NZ_JBHTKB010000001.1"/>
</dbReference>
<comment type="caution">
    <text evidence="13">The sequence shown here is derived from an EMBL/GenBank/DDBJ whole genome shotgun (WGS) entry which is preliminary data.</text>
</comment>
<dbReference type="InterPro" id="IPR051045">
    <property type="entry name" value="TonB-dependent_transducer"/>
</dbReference>
<feature type="region of interest" description="Disordered" evidence="10">
    <location>
        <begin position="105"/>
        <end position="140"/>
    </location>
</feature>
<comment type="similarity">
    <text evidence="2">Belongs to the TonB family.</text>
</comment>
<accession>A0ABW3F3Q0</accession>
<evidence type="ECO:0000256" key="9">
    <source>
        <dbReference type="ARBA" id="ARBA00023136"/>
    </source>
</evidence>
<keyword evidence="7" id="KW-0653">Protein transport</keyword>
<gene>
    <name evidence="13" type="ORF">ACFQ1Z_02660</name>
</gene>
<feature type="domain" description="TonB C-terminal" evidence="12">
    <location>
        <begin position="187"/>
        <end position="277"/>
    </location>
</feature>
<evidence type="ECO:0000313" key="13">
    <source>
        <dbReference type="EMBL" id="MFD0912439.1"/>
    </source>
</evidence>
<reference evidence="14" key="1">
    <citation type="journal article" date="2019" name="Int. J. Syst. Evol. Microbiol.">
        <title>The Global Catalogue of Microorganisms (GCM) 10K type strain sequencing project: providing services to taxonomists for standard genome sequencing and annotation.</title>
        <authorList>
            <consortium name="The Broad Institute Genomics Platform"/>
            <consortium name="The Broad Institute Genome Sequencing Center for Infectious Disease"/>
            <person name="Wu L."/>
            <person name="Ma J."/>
        </authorList>
    </citation>
    <scope>NUCLEOTIDE SEQUENCE [LARGE SCALE GENOMIC DNA]</scope>
    <source>
        <strain evidence="14">CCUG 58412</strain>
    </source>
</reference>
<keyword evidence="4" id="KW-1003">Cell membrane</keyword>
<evidence type="ECO:0000259" key="12">
    <source>
        <dbReference type="PROSITE" id="PS52015"/>
    </source>
</evidence>
<evidence type="ECO:0000256" key="5">
    <source>
        <dbReference type="ARBA" id="ARBA00022519"/>
    </source>
</evidence>
<evidence type="ECO:0000313" key="14">
    <source>
        <dbReference type="Proteomes" id="UP001597128"/>
    </source>
</evidence>
<keyword evidence="3" id="KW-0813">Transport</keyword>
<dbReference type="NCBIfam" id="TIGR01352">
    <property type="entry name" value="tonB_Cterm"/>
    <property type="match status" value="1"/>
</dbReference>
<feature type="compositionally biased region" description="Pro residues" evidence="10">
    <location>
        <begin position="105"/>
        <end position="134"/>
    </location>
</feature>
<evidence type="ECO:0000256" key="1">
    <source>
        <dbReference type="ARBA" id="ARBA00004383"/>
    </source>
</evidence>
<keyword evidence="6 11" id="KW-0812">Transmembrane</keyword>
<evidence type="ECO:0000256" key="10">
    <source>
        <dbReference type="SAM" id="MobiDB-lite"/>
    </source>
</evidence>
<evidence type="ECO:0000256" key="6">
    <source>
        <dbReference type="ARBA" id="ARBA00022692"/>
    </source>
</evidence>
<dbReference type="Pfam" id="PF03544">
    <property type="entry name" value="TonB_C"/>
    <property type="match status" value="1"/>
</dbReference>
<dbReference type="PANTHER" id="PTHR33446">
    <property type="entry name" value="PROTEIN TONB-RELATED"/>
    <property type="match status" value="1"/>
</dbReference>
<keyword evidence="8 11" id="KW-1133">Transmembrane helix</keyword>
<dbReference type="SUPFAM" id="SSF74653">
    <property type="entry name" value="TolA/TonB C-terminal domain"/>
    <property type="match status" value="1"/>
</dbReference>
<dbReference type="EMBL" id="JBHTKB010000001">
    <property type="protein sequence ID" value="MFD0912439.1"/>
    <property type="molecule type" value="Genomic_DNA"/>
</dbReference>
<keyword evidence="9 11" id="KW-0472">Membrane</keyword>
<dbReference type="InterPro" id="IPR037682">
    <property type="entry name" value="TonB_C"/>
</dbReference>
<evidence type="ECO:0000256" key="8">
    <source>
        <dbReference type="ARBA" id="ARBA00022989"/>
    </source>
</evidence>
<sequence>MSTTALKSPAEHSTIWDTLTDKGRSRKQLIANGEDFNKLSKRLVASLNAVEHVIPRKKLATLIVAVVVVHVLGIAGFLSALNEPSIVKPKKKEVIVEFVKPEVMPPPVIEPPKPPPPPVKRVEPPPQAAKPPPALRTAPASQNISADDIVIQENTEAPKSTAPVVAAPPAPEPPPPAPVVKEEPLVEAKGGVGHLNNPAPEYPEFAADQGAEGTVVLRVKVLPNGKPGEVKVKKSSGHSLLDDAAVTAAKRWAFTPAKRGNTPVEGWAIFPVEFKLQ</sequence>
<feature type="transmembrane region" description="Helical" evidence="11">
    <location>
        <begin position="59"/>
        <end position="81"/>
    </location>
</feature>
<comment type="subcellular location">
    <subcellularLocation>
        <location evidence="1">Cell inner membrane</location>
        <topology evidence="1">Single-pass membrane protein</topology>
        <orientation evidence="1">Periplasmic side</orientation>
    </subcellularLocation>
</comment>
<dbReference type="PANTHER" id="PTHR33446:SF2">
    <property type="entry name" value="PROTEIN TONB"/>
    <property type="match status" value="1"/>
</dbReference>
<proteinExistence type="inferred from homology"/>
<feature type="region of interest" description="Disordered" evidence="10">
    <location>
        <begin position="157"/>
        <end position="177"/>
    </location>
</feature>
<keyword evidence="14" id="KW-1185">Reference proteome</keyword>
<feature type="compositionally biased region" description="Pro residues" evidence="10">
    <location>
        <begin position="166"/>
        <end position="177"/>
    </location>
</feature>
<keyword evidence="5" id="KW-0997">Cell inner membrane</keyword>
<dbReference type="Gene3D" id="3.30.1150.10">
    <property type="match status" value="1"/>
</dbReference>
<organism evidence="13 14">
    <name type="scientific">Methylophilus luteus</name>
    <dbReference type="NCBI Taxonomy" id="640108"/>
    <lineage>
        <taxon>Bacteria</taxon>
        <taxon>Pseudomonadati</taxon>
        <taxon>Pseudomonadota</taxon>
        <taxon>Betaproteobacteria</taxon>
        <taxon>Nitrosomonadales</taxon>
        <taxon>Methylophilaceae</taxon>
        <taxon>Methylophilus</taxon>
    </lineage>
</organism>
<evidence type="ECO:0000256" key="3">
    <source>
        <dbReference type="ARBA" id="ARBA00022448"/>
    </source>
</evidence>